<feature type="transmembrane region" description="Helical" evidence="9">
    <location>
        <begin position="699"/>
        <end position="719"/>
    </location>
</feature>
<evidence type="ECO:0008006" key="12">
    <source>
        <dbReference type="Google" id="ProtNLM"/>
    </source>
</evidence>
<feature type="compositionally biased region" description="Pro residues" evidence="8">
    <location>
        <begin position="1213"/>
        <end position="1225"/>
    </location>
</feature>
<feature type="transmembrane region" description="Helical" evidence="9">
    <location>
        <begin position="1019"/>
        <end position="1038"/>
    </location>
</feature>
<dbReference type="SUPFAM" id="SSF103473">
    <property type="entry name" value="MFS general substrate transporter"/>
    <property type="match status" value="2"/>
</dbReference>
<feature type="compositionally biased region" description="Acidic residues" evidence="8">
    <location>
        <begin position="1080"/>
        <end position="1089"/>
    </location>
</feature>
<dbReference type="SUPFAM" id="SSF53448">
    <property type="entry name" value="Nucleotide-diphospho-sugar transferases"/>
    <property type="match status" value="1"/>
</dbReference>
<dbReference type="Pfam" id="PF11051">
    <property type="entry name" value="Mannosyl_trans3"/>
    <property type="match status" value="1"/>
</dbReference>
<feature type="transmembrane region" description="Helical" evidence="9">
    <location>
        <begin position="930"/>
        <end position="948"/>
    </location>
</feature>
<keyword evidence="6 9" id="KW-1133">Transmembrane helix</keyword>
<evidence type="ECO:0000256" key="6">
    <source>
        <dbReference type="ARBA" id="ARBA00022989"/>
    </source>
</evidence>
<accession>A0ABQ7JKU2</accession>
<comment type="similarity">
    <text evidence="2">Belongs to the MNN1/MNT family.</text>
</comment>
<feature type="transmembrane region" description="Helical" evidence="9">
    <location>
        <begin position="1174"/>
        <end position="1201"/>
    </location>
</feature>
<feature type="region of interest" description="Disordered" evidence="8">
    <location>
        <begin position="1080"/>
        <end position="1168"/>
    </location>
</feature>
<evidence type="ECO:0000256" key="9">
    <source>
        <dbReference type="SAM" id="Phobius"/>
    </source>
</evidence>
<evidence type="ECO:0000313" key="11">
    <source>
        <dbReference type="Proteomes" id="UP001194696"/>
    </source>
</evidence>
<evidence type="ECO:0000256" key="8">
    <source>
        <dbReference type="SAM" id="MobiDB-lite"/>
    </source>
</evidence>
<feature type="region of interest" description="Disordered" evidence="8">
    <location>
        <begin position="1206"/>
        <end position="1228"/>
    </location>
</feature>
<dbReference type="InterPro" id="IPR029044">
    <property type="entry name" value="Nucleotide-diphossugar_trans"/>
</dbReference>
<evidence type="ECO:0000313" key="10">
    <source>
        <dbReference type="EMBL" id="KAG0278613.1"/>
    </source>
</evidence>
<gene>
    <name evidence="10" type="ORF">BGZ96_002320</name>
</gene>
<evidence type="ECO:0000256" key="3">
    <source>
        <dbReference type="ARBA" id="ARBA00022448"/>
    </source>
</evidence>
<dbReference type="PANTHER" id="PTHR19432">
    <property type="entry name" value="SUGAR TRANSPORTER"/>
    <property type="match status" value="1"/>
</dbReference>
<dbReference type="Gene3D" id="1.20.1250.20">
    <property type="entry name" value="MFS general substrate transporter like domains"/>
    <property type="match status" value="1"/>
</dbReference>
<feature type="transmembrane region" description="Helical" evidence="9">
    <location>
        <begin position="868"/>
        <end position="888"/>
    </location>
</feature>
<evidence type="ECO:0000256" key="5">
    <source>
        <dbReference type="ARBA" id="ARBA00022692"/>
    </source>
</evidence>
<sequence>MHHIKRSPILKLVVAVAVNLGFVLICQQYWRMTDDNTGIAAGIKDTGADLMPEQILVQQQLHQQQQDPLNQQYAVVDETPLRTFEVPEEVYLTHDVAIPYDIPVWTAADSAALRTAMGYDMMSDLLKPEYSVHEEVTRKEQLDFARTSRAERVYKSLWNFLRPVYDSLPGETSAEKERVFIKELAPKRADVDFFLRLEKRLYPFLHLKHRTSFSLHDSYKGKGFVLCAGNNQFKFIVSSIQAIRRLQPDLPIQLFYMGDGDLSKERQEYVREMTNNIEVLDITQFLDNDYMKLGGWSIKAFSLLASRFEEAMLVDSDAYFLQDPAKLFEDPGYKATGGLFFYDRTLFPDWHSGPDWIRSMLPIMSTLPNQLRSFKGITTHEQESGVVVINKKTRMNGLLAICKMNSKWERDLHSYRVFYGDKETFWVGFEMVQEPYSFVRTYGSVVGELRDDPAKEIEVIEARLEQDVEGGRDEQEKQKDRDLIQYHKKRPVVEKDTVCGAQLHLDYLGQPMWWNGGLMRNKNEGVQRILDFKYWMAAGGMTLHRERNVRDKALQRELLWDLGKSSMNDVEKDGEVDPEWIFHESCMYGGEVHDLEEEKKKLTESFIAMDYVGKEDESRIRSGEHVNPKEHDWATPATPRPTHLLPRRRSSNFKRWLSTVDIARLAVCMLGVQFTWTVELGYGTPYLLSLGIPKTLTPLVWLAGPLSGLIIQPVVGVFSDTLNWKMGRRRPFILIGAVLTVMSMYMVAYAKEIAETFVGTGGGNGGRATVGPGFGTGDDGDTGTESAVKAWTIGFAVIGFYCLDFSINAVQASCRSLIMDIPPTDQQEVGNAWSGWMNNLGSVVGFFAGNLDLAHYFAPVLGDTQIKILANLAMIFFIACLSISCLSVKEVPYKPNDDDKKRSVWSTIGNIWRAFRTLPGEIQRICNVQFFAWMGWFPFLFYSTTWVGEILHRYDNTNDDEAGNPSYPGGDPTVIERAGSFALLCWAGIAVFSGILIPKLTPQEIGQDRWPRNPFTLKNIWTMSLVWFAVCMGATWFVDDLWAATAVITLCGVPWAVAMWVPFAMVGEIISDMKDRIMDEEDEDEEDDTLAVGSGESSGYGTMIQEARTDSHGSSDPDAVQGDGSGSHNNGGNHGSRSLLTATDDMDAEETHRNQTRLQQRQQRQKSPQLDAGLVLGVHNMYIVFPQFVDAIIASCLFAVIGNASRPDQPTEPRLPPPTTPPPPGGGDLGWMNFWAAARDPEPVGWVLRFGGIMALVAAYLSRRL</sequence>
<feature type="transmembrane region" description="Helical" evidence="9">
    <location>
        <begin position="978"/>
        <end position="998"/>
    </location>
</feature>
<keyword evidence="4" id="KW-0808">Transferase</keyword>
<keyword evidence="3" id="KW-0813">Transport</keyword>
<keyword evidence="5 9" id="KW-0812">Transmembrane</keyword>
<dbReference type="EMBL" id="JAAAIM010001431">
    <property type="protein sequence ID" value="KAG0278613.1"/>
    <property type="molecule type" value="Genomic_DNA"/>
</dbReference>
<dbReference type="InterPro" id="IPR036259">
    <property type="entry name" value="MFS_trans_sf"/>
</dbReference>
<keyword evidence="7 9" id="KW-0472">Membrane</keyword>
<evidence type="ECO:0000256" key="1">
    <source>
        <dbReference type="ARBA" id="ARBA00004141"/>
    </source>
</evidence>
<dbReference type="Pfam" id="PF13347">
    <property type="entry name" value="MFS_2"/>
    <property type="match status" value="1"/>
</dbReference>
<organism evidence="10 11">
    <name type="scientific">Linnemannia gamsii</name>
    <dbReference type="NCBI Taxonomy" id="64522"/>
    <lineage>
        <taxon>Eukaryota</taxon>
        <taxon>Fungi</taxon>
        <taxon>Fungi incertae sedis</taxon>
        <taxon>Mucoromycota</taxon>
        <taxon>Mortierellomycotina</taxon>
        <taxon>Mortierellomycetes</taxon>
        <taxon>Mortierellales</taxon>
        <taxon>Mortierellaceae</taxon>
        <taxon>Linnemannia</taxon>
    </lineage>
</organism>
<feature type="transmembrane region" description="Helical" evidence="9">
    <location>
        <begin position="731"/>
        <end position="750"/>
    </location>
</feature>
<protein>
    <recommendedName>
        <fullName evidence="12">Glycosyltransferase family 71 protein</fullName>
    </recommendedName>
</protein>
<feature type="transmembrane region" description="Helical" evidence="9">
    <location>
        <begin position="1044"/>
        <end position="1066"/>
    </location>
</feature>
<comment type="caution">
    <text evidence="10">The sequence shown here is derived from an EMBL/GenBank/DDBJ whole genome shotgun (WGS) entry which is preliminary data.</text>
</comment>
<dbReference type="PANTHER" id="PTHR19432:SF35">
    <property type="entry name" value="SOLUTE CARRIER FAMILY 45 MEMBER 3 ISOFORM X1"/>
    <property type="match status" value="1"/>
</dbReference>
<name>A0ABQ7JKU2_9FUNG</name>
<proteinExistence type="inferred from homology"/>
<feature type="transmembrane region" description="Helical" evidence="9">
    <location>
        <begin position="12"/>
        <end position="30"/>
    </location>
</feature>
<comment type="subcellular location">
    <subcellularLocation>
        <location evidence="1">Membrane</location>
        <topology evidence="1">Multi-pass membrane protein</topology>
    </subcellularLocation>
</comment>
<reference evidence="10 11" key="1">
    <citation type="journal article" date="2020" name="Fungal Divers.">
        <title>Resolving the Mortierellaceae phylogeny through synthesis of multi-gene phylogenetics and phylogenomics.</title>
        <authorList>
            <person name="Vandepol N."/>
            <person name="Liber J."/>
            <person name="Desiro A."/>
            <person name="Na H."/>
            <person name="Kennedy M."/>
            <person name="Barry K."/>
            <person name="Grigoriev I.V."/>
            <person name="Miller A.N."/>
            <person name="O'Donnell K."/>
            <person name="Stajich J.E."/>
            <person name="Bonito G."/>
        </authorList>
    </citation>
    <scope>NUCLEOTIDE SEQUENCE [LARGE SCALE GENOMIC DNA]</scope>
    <source>
        <strain evidence="10 11">AD045</strain>
    </source>
</reference>
<evidence type="ECO:0000256" key="4">
    <source>
        <dbReference type="ARBA" id="ARBA00022679"/>
    </source>
</evidence>
<evidence type="ECO:0000256" key="2">
    <source>
        <dbReference type="ARBA" id="ARBA00009105"/>
    </source>
</evidence>
<feature type="transmembrane region" description="Helical" evidence="9">
    <location>
        <begin position="1244"/>
        <end position="1262"/>
    </location>
</feature>
<evidence type="ECO:0000256" key="7">
    <source>
        <dbReference type="ARBA" id="ARBA00023136"/>
    </source>
</evidence>
<keyword evidence="11" id="KW-1185">Reference proteome</keyword>
<dbReference type="Proteomes" id="UP001194696">
    <property type="component" value="Unassembled WGS sequence"/>
</dbReference>
<dbReference type="InterPro" id="IPR022751">
    <property type="entry name" value="Alpha_mannosyltransferase"/>
</dbReference>